<dbReference type="SUPFAM" id="SSF53774">
    <property type="entry name" value="Glutaminase/Asparaginase"/>
    <property type="match status" value="1"/>
</dbReference>
<feature type="transmembrane region" description="Helical" evidence="1">
    <location>
        <begin position="6"/>
        <end position="26"/>
    </location>
</feature>
<dbReference type="PANTHER" id="PTHR11707:SF28">
    <property type="entry name" value="60 KDA LYSOPHOSPHOLIPASE"/>
    <property type="match status" value="1"/>
</dbReference>
<dbReference type="Gene3D" id="3.40.50.1170">
    <property type="entry name" value="L-asparaginase, N-terminal domain"/>
    <property type="match status" value="1"/>
</dbReference>
<dbReference type="PIRSF" id="PIRSF500176">
    <property type="entry name" value="L_ASNase"/>
    <property type="match status" value="1"/>
</dbReference>
<evidence type="ECO:0000313" key="4">
    <source>
        <dbReference type="EMBL" id="QHT29587.1"/>
    </source>
</evidence>
<sequence length="331" mass="37248">MLTQQSKLYLQVLFGLLLFCIIVLLFSKRRYSNSERFRVHGKIKNILVIAGNSIPEKEKKKIDKLKNVNIDTIEFNSSPDISPQGWNELASVIAQKYNEYNAFVLFLQPETLTYTATALSFMLENLGKTIIVASDSHYDSIRLACSYNIPEVVILNGTAILRACRTKRFKNTFISPNYPSLGKMLKSIKIDDKVILAYPRDALNLIDVNPRKRVAIIKLYPGIDDNYIRNVVKSGKIYAIILESYGAGYVPIDRKMIAYLRDLTSKAGIIVVNVSQDLNNVSEDLSELGVISAGNMTTEAVMAKLSIIISNVKYDRAMVEQMMGINMRGEI</sequence>
<evidence type="ECO:0008006" key="5">
    <source>
        <dbReference type="Google" id="ProtNLM"/>
    </source>
</evidence>
<keyword evidence="1" id="KW-1133">Transmembrane helix</keyword>
<proteinExistence type="predicted"/>
<evidence type="ECO:0000259" key="2">
    <source>
        <dbReference type="Pfam" id="PF00710"/>
    </source>
</evidence>
<dbReference type="InterPro" id="IPR036152">
    <property type="entry name" value="Asp/glu_Ase-like_sf"/>
</dbReference>
<dbReference type="EMBL" id="MN738879">
    <property type="protein sequence ID" value="QHT29587.1"/>
    <property type="molecule type" value="Genomic_DNA"/>
</dbReference>
<dbReference type="InterPro" id="IPR027474">
    <property type="entry name" value="L-asparaginase_N"/>
</dbReference>
<protein>
    <recommendedName>
        <fullName evidence="5">Asparaginase</fullName>
    </recommendedName>
</protein>
<dbReference type="AlphaFoldDB" id="A0A6C0EKL8"/>
<dbReference type="InterPro" id="IPR027473">
    <property type="entry name" value="L-asparaginase_C"/>
</dbReference>
<dbReference type="PANTHER" id="PTHR11707">
    <property type="entry name" value="L-ASPARAGINASE"/>
    <property type="match status" value="1"/>
</dbReference>
<reference evidence="4" key="1">
    <citation type="journal article" date="2020" name="Nature">
        <title>Giant virus diversity and host interactions through global metagenomics.</title>
        <authorList>
            <person name="Schulz F."/>
            <person name="Roux S."/>
            <person name="Paez-Espino D."/>
            <person name="Jungbluth S."/>
            <person name="Walsh D.A."/>
            <person name="Denef V.J."/>
            <person name="McMahon K.D."/>
            <person name="Konstantinidis K.T."/>
            <person name="Eloe-Fadrosh E.A."/>
            <person name="Kyrpides N.C."/>
            <person name="Woyke T."/>
        </authorList>
    </citation>
    <scope>NUCLEOTIDE SEQUENCE</scope>
    <source>
        <strain evidence="4">GVMAG-M-3300005589-24</strain>
    </source>
</reference>
<organism evidence="4">
    <name type="scientific">viral metagenome</name>
    <dbReference type="NCBI Taxonomy" id="1070528"/>
    <lineage>
        <taxon>unclassified sequences</taxon>
        <taxon>metagenomes</taxon>
        <taxon>organismal metagenomes</taxon>
    </lineage>
</organism>
<dbReference type="InterPro" id="IPR040919">
    <property type="entry name" value="Asparaginase_C"/>
</dbReference>
<dbReference type="PIRSF" id="PIRSF001220">
    <property type="entry name" value="L-ASNase_gatD"/>
    <property type="match status" value="1"/>
</dbReference>
<dbReference type="Pfam" id="PF17763">
    <property type="entry name" value="Asparaginase_C"/>
    <property type="match status" value="1"/>
</dbReference>
<dbReference type="Gene3D" id="3.40.50.40">
    <property type="match status" value="1"/>
</dbReference>
<keyword evidence="1" id="KW-0812">Transmembrane</keyword>
<dbReference type="InterPro" id="IPR006034">
    <property type="entry name" value="Asparaginase/glutaminase-like"/>
</dbReference>
<feature type="domain" description="Asparaginase/glutaminase C-terminal" evidence="3">
    <location>
        <begin position="213"/>
        <end position="323"/>
    </location>
</feature>
<name>A0A6C0EKL8_9ZZZZ</name>
<dbReference type="SMART" id="SM00870">
    <property type="entry name" value="Asparaginase"/>
    <property type="match status" value="1"/>
</dbReference>
<dbReference type="InterPro" id="IPR037152">
    <property type="entry name" value="L-asparaginase_N_sf"/>
</dbReference>
<feature type="domain" description="L-asparaginase N-terminal" evidence="2">
    <location>
        <begin position="60"/>
        <end position="191"/>
    </location>
</feature>
<accession>A0A6C0EKL8</accession>
<dbReference type="PROSITE" id="PS51732">
    <property type="entry name" value="ASN_GLN_ASE_3"/>
    <property type="match status" value="1"/>
</dbReference>
<dbReference type="Pfam" id="PF00710">
    <property type="entry name" value="Asparaginase"/>
    <property type="match status" value="1"/>
</dbReference>
<evidence type="ECO:0000259" key="3">
    <source>
        <dbReference type="Pfam" id="PF17763"/>
    </source>
</evidence>
<keyword evidence="1" id="KW-0472">Membrane</keyword>
<evidence type="ECO:0000256" key="1">
    <source>
        <dbReference type="SAM" id="Phobius"/>
    </source>
</evidence>